<dbReference type="Proteomes" id="UP001165960">
    <property type="component" value="Unassembled WGS sequence"/>
</dbReference>
<comment type="caution">
    <text evidence="1">The sequence shown here is derived from an EMBL/GenBank/DDBJ whole genome shotgun (WGS) entry which is preliminary data.</text>
</comment>
<gene>
    <name evidence="1" type="ORF">DSO57_1032210</name>
</gene>
<reference evidence="1" key="1">
    <citation type="submission" date="2022-04" db="EMBL/GenBank/DDBJ databases">
        <title>Genome of the entomopathogenic fungus Entomophthora muscae.</title>
        <authorList>
            <person name="Elya C."/>
            <person name="Lovett B.R."/>
            <person name="Lee E."/>
            <person name="Macias A.M."/>
            <person name="Hajek A.E."/>
            <person name="De Bivort B.L."/>
            <person name="Kasson M.T."/>
            <person name="De Fine Licht H.H."/>
            <person name="Stajich J.E."/>
        </authorList>
    </citation>
    <scope>NUCLEOTIDE SEQUENCE</scope>
    <source>
        <strain evidence="1">Berkeley</strain>
    </source>
</reference>
<keyword evidence="2" id="KW-1185">Reference proteome</keyword>
<evidence type="ECO:0000313" key="1">
    <source>
        <dbReference type="EMBL" id="KAJ9068084.1"/>
    </source>
</evidence>
<accession>A0ACC2T0N6</accession>
<name>A0ACC2T0N6_9FUNG</name>
<dbReference type="EMBL" id="QTSX02003790">
    <property type="protein sequence ID" value="KAJ9068084.1"/>
    <property type="molecule type" value="Genomic_DNA"/>
</dbReference>
<protein>
    <submittedName>
        <fullName evidence="1">Uncharacterized protein</fullName>
    </submittedName>
</protein>
<organism evidence="1 2">
    <name type="scientific">Entomophthora muscae</name>
    <dbReference type="NCBI Taxonomy" id="34485"/>
    <lineage>
        <taxon>Eukaryota</taxon>
        <taxon>Fungi</taxon>
        <taxon>Fungi incertae sedis</taxon>
        <taxon>Zoopagomycota</taxon>
        <taxon>Entomophthoromycotina</taxon>
        <taxon>Entomophthoromycetes</taxon>
        <taxon>Entomophthorales</taxon>
        <taxon>Entomophthoraceae</taxon>
        <taxon>Entomophthora</taxon>
    </lineage>
</organism>
<sequence>MESPVDETQLKTINYDPNTKRRRHKASQRQIDALESSFIEDAKPCREAQEQLASSLSMTLRSVQIWFQNRRAKARMAGQVLPPRPLHWKRPLVGNQDRPPSPRPTQHGSSLELQTEIPAASHNESSSEMLSEPHSDTPSATPDEHSSELHKEATPAPECQVLRHAGLVTHSAAPPPSLTGSFSIQQLAASTSKKRPRYYHFVPEYEREAIALREALEKCITNDFPKEVLGVGRDGCPPPPAFPSSPVSPHTPFTKKLKLSPPVEPQPKSRKPRRKPLTRATPLTPLLPREDTA</sequence>
<proteinExistence type="predicted"/>
<evidence type="ECO:0000313" key="2">
    <source>
        <dbReference type="Proteomes" id="UP001165960"/>
    </source>
</evidence>